<name>A0A5N5QMW5_9AGAM</name>
<evidence type="ECO:0000256" key="1">
    <source>
        <dbReference type="SAM" id="MobiDB-lite"/>
    </source>
</evidence>
<organism evidence="3 4">
    <name type="scientific">Ceratobasidium theobromae</name>
    <dbReference type="NCBI Taxonomy" id="1582974"/>
    <lineage>
        <taxon>Eukaryota</taxon>
        <taxon>Fungi</taxon>
        <taxon>Dikarya</taxon>
        <taxon>Basidiomycota</taxon>
        <taxon>Agaricomycotina</taxon>
        <taxon>Agaricomycetes</taxon>
        <taxon>Cantharellales</taxon>
        <taxon>Ceratobasidiaceae</taxon>
        <taxon>Ceratobasidium</taxon>
    </lineage>
</organism>
<dbReference type="OrthoDB" id="2502792at2759"/>
<comment type="caution">
    <text evidence="3">The sequence shown here is derived from an EMBL/GenBank/DDBJ whole genome shotgun (WGS) entry which is preliminary data.</text>
</comment>
<sequence length="227" mass="25244">MDFEPVLELLQPHLPPFAFHLLLNLTSSLSSTINTLAYALTHPSDPDSVEALKSLVPSLLSFLALYFTVMSVYRTVRSAIRLVLFLVKWVGILSALAFGIAYLMRGVPGEDGGLAAQIHKFESAYKEQAKLTNDGKPGSRSIWDKFDARDRQDSNSGKLWWQKNKDSAAPKNSPIEYVYEQVANYKWVVDALLDTTEDTGAGRTKNAKNSKSKPRAEPKSKAGQRVR</sequence>
<protein>
    <recommendedName>
        <fullName evidence="5">Transmembrane protein</fullName>
    </recommendedName>
</protein>
<evidence type="ECO:0008006" key="5">
    <source>
        <dbReference type="Google" id="ProtNLM"/>
    </source>
</evidence>
<dbReference type="EMBL" id="SSOP01000052">
    <property type="protein sequence ID" value="KAB5592861.1"/>
    <property type="molecule type" value="Genomic_DNA"/>
</dbReference>
<feature type="compositionally biased region" description="Basic and acidic residues" evidence="1">
    <location>
        <begin position="142"/>
        <end position="152"/>
    </location>
</feature>
<gene>
    <name evidence="3" type="ORF">CTheo_3721</name>
</gene>
<evidence type="ECO:0000256" key="2">
    <source>
        <dbReference type="SAM" id="Phobius"/>
    </source>
</evidence>
<feature type="region of interest" description="Disordered" evidence="1">
    <location>
        <begin position="130"/>
        <end position="152"/>
    </location>
</feature>
<keyword evidence="2" id="KW-0472">Membrane</keyword>
<accession>A0A5N5QMW5</accession>
<evidence type="ECO:0000313" key="4">
    <source>
        <dbReference type="Proteomes" id="UP000383932"/>
    </source>
</evidence>
<keyword evidence="2" id="KW-1133">Transmembrane helix</keyword>
<feature type="transmembrane region" description="Helical" evidence="2">
    <location>
        <begin position="79"/>
        <end position="104"/>
    </location>
</feature>
<feature type="transmembrane region" description="Helical" evidence="2">
    <location>
        <begin position="52"/>
        <end position="73"/>
    </location>
</feature>
<dbReference type="Proteomes" id="UP000383932">
    <property type="component" value="Unassembled WGS sequence"/>
</dbReference>
<keyword evidence="2" id="KW-0812">Transmembrane</keyword>
<keyword evidence="4" id="KW-1185">Reference proteome</keyword>
<feature type="region of interest" description="Disordered" evidence="1">
    <location>
        <begin position="198"/>
        <end position="227"/>
    </location>
</feature>
<proteinExistence type="predicted"/>
<dbReference type="AlphaFoldDB" id="A0A5N5QMW5"/>
<reference evidence="3 4" key="1">
    <citation type="journal article" date="2019" name="Fungal Biol. Biotechnol.">
        <title>Draft genome sequence of fastidious pathogen Ceratobasidium theobromae, which causes vascular-streak dieback in Theobroma cacao.</title>
        <authorList>
            <person name="Ali S.S."/>
            <person name="Asman A."/>
            <person name="Shao J."/>
            <person name="Firmansyah A.P."/>
            <person name="Susilo A.W."/>
            <person name="Rosmana A."/>
            <person name="McMahon P."/>
            <person name="Junaid M."/>
            <person name="Guest D."/>
            <person name="Kheng T.Y."/>
            <person name="Meinhardt L.W."/>
            <person name="Bailey B.A."/>
        </authorList>
    </citation>
    <scope>NUCLEOTIDE SEQUENCE [LARGE SCALE GENOMIC DNA]</scope>
    <source>
        <strain evidence="3 4">CT2</strain>
    </source>
</reference>
<evidence type="ECO:0000313" key="3">
    <source>
        <dbReference type="EMBL" id="KAB5592861.1"/>
    </source>
</evidence>